<evidence type="ECO:0000259" key="2">
    <source>
        <dbReference type="PROSITE" id="PS51186"/>
    </source>
</evidence>
<keyword evidence="3" id="KW-0808">Transferase</keyword>
<feature type="compositionally biased region" description="Pro residues" evidence="1">
    <location>
        <begin position="337"/>
        <end position="346"/>
    </location>
</feature>
<keyword evidence="4" id="KW-1185">Reference proteome</keyword>
<gene>
    <name evidence="3" type="ORF">D9V37_01560</name>
</gene>
<sequence length="346" mass="37788">MQISEVDPRDGELLRAWHDTYATAASHERPYAVPWQYEEIRAELLEPGLRRRYSVHAGVVDGEMVAVGELSLPQLDNTTSASLNLGTRPGRRRHGYGAAMLEHLEALAGAAGRTLLNAEISYPYDASTSADLDFATRRGYVVGIGDVMRVLDLPADDESLDRLAAEAAPHHEAYELRSYEGPLPDDVVGSFAALNALLEVEAPTGELEKEAMSPDVAALREEERVRTAQGRSWTTTLALQGDEVVALTVMGTSVHEPHRCYQWGTLVSRAHRGHRLGAAVKVANLRAFAREHPAARTVFTWNAEVNSHMVGINEQLGFRPVERLAELQKRTGGPRPATTPPAAPPS</sequence>
<dbReference type="OrthoDB" id="4119890at2"/>
<dbReference type="SUPFAM" id="SSF55729">
    <property type="entry name" value="Acyl-CoA N-acyltransferases (Nat)"/>
    <property type="match status" value="2"/>
</dbReference>
<evidence type="ECO:0000313" key="4">
    <source>
        <dbReference type="Proteomes" id="UP000281708"/>
    </source>
</evidence>
<name>A0A3L8P7F7_9ACTN</name>
<evidence type="ECO:0000256" key="1">
    <source>
        <dbReference type="SAM" id="MobiDB-lite"/>
    </source>
</evidence>
<dbReference type="InterPro" id="IPR000182">
    <property type="entry name" value="GNAT_dom"/>
</dbReference>
<reference evidence="3 4" key="1">
    <citation type="submission" date="2018-10" db="EMBL/GenBank/DDBJ databases">
        <title>Marmoricola sp. 4Q3S-7 whole genome shotgun sequence.</title>
        <authorList>
            <person name="Li F."/>
        </authorList>
    </citation>
    <scope>NUCLEOTIDE SEQUENCE [LARGE SCALE GENOMIC DNA]</scope>
    <source>
        <strain evidence="3 4">4Q3S-7</strain>
    </source>
</reference>
<dbReference type="RefSeq" id="WP_121804364.1">
    <property type="nucleotide sequence ID" value="NZ_RDBE01000001.1"/>
</dbReference>
<dbReference type="Pfam" id="PF00583">
    <property type="entry name" value="Acetyltransf_1"/>
    <property type="match status" value="1"/>
</dbReference>
<dbReference type="Gene3D" id="3.40.630.30">
    <property type="match status" value="1"/>
</dbReference>
<feature type="region of interest" description="Disordered" evidence="1">
    <location>
        <begin position="327"/>
        <end position="346"/>
    </location>
</feature>
<evidence type="ECO:0000313" key="3">
    <source>
        <dbReference type="EMBL" id="RLV50683.1"/>
    </source>
</evidence>
<comment type="caution">
    <text evidence="3">The sequence shown here is derived from an EMBL/GenBank/DDBJ whole genome shotgun (WGS) entry which is preliminary data.</text>
</comment>
<dbReference type="PROSITE" id="PS51186">
    <property type="entry name" value="GNAT"/>
    <property type="match status" value="1"/>
</dbReference>
<dbReference type="EMBL" id="RDBE01000001">
    <property type="protein sequence ID" value="RLV50683.1"/>
    <property type="molecule type" value="Genomic_DNA"/>
</dbReference>
<dbReference type="InterPro" id="IPR016181">
    <property type="entry name" value="Acyl_CoA_acyltransferase"/>
</dbReference>
<organism evidence="3 4">
    <name type="scientific">Nocardioides mangrovicus</name>
    <dbReference type="NCBI Taxonomy" id="2478913"/>
    <lineage>
        <taxon>Bacteria</taxon>
        <taxon>Bacillati</taxon>
        <taxon>Actinomycetota</taxon>
        <taxon>Actinomycetes</taxon>
        <taxon>Propionibacteriales</taxon>
        <taxon>Nocardioidaceae</taxon>
        <taxon>Nocardioides</taxon>
    </lineage>
</organism>
<dbReference type="CDD" id="cd04301">
    <property type="entry name" value="NAT_SF"/>
    <property type="match status" value="1"/>
</dbReference>
<feature type="domain" description="N-acetyltransferase" evidence="2">
    <location>
        <begin position="1"/>
        <end position="156"/>
    </location>
</feature>
<dbReference type="AlphaFoldDB" id="A0A3L8P7F7"/>
<proteinExistence type="predicted"/>
<dbReference type="GO" id="GO:0016747">
    <property type="term" value="F:acyltransferase activity, transferring groups other than amino-acyl groups"/>
    <property type="evidence" value="ECO:0007669"/>
    <property type="project" value="InterPro"/>
</dbReference>
<dbReference type="Proteomes" id="UP000281708">
    <property type="component" value="Unassembled WGS sequence"/>
</dbReference>
<accession>A0A3L8P7F7</accession>
<protein>
    <submittedName>
        <fullName evidence="3">GNAT family N-acetyltransferase</fullName>
    </submittedName>
</protein>